<accession>A0A1E5VVG9</accession>
<dbReference type="UniPathway" id="UPA00545">
    <property type="reaction ID" value="UER00823"/>
</dbReference>
<proteinExistence type="predicted"/>
<sequence length="81" mass="8581">MDGTVDAAGWLPWGGTEFGQDTAFYGEYRNTGPGSDTSGRVRWGGYHVITDPGEASEFTADVLVDTGSWLDSTGIPYTSGL</sequence>
<dbReference type="OrthoDB" id="687918at2759"/>
<comment type="pathway">
    <text evidence="1">Glycan metabolism; pectin degradation; 2-dehydro-3-deoxy-D-gluconate from pectin: step 1/5.</text>
</comment>
<evidence type="ECO:0000313" key="5">
    <source>
        <dbReference type="EMBL" id="OEL29121.1"/>
    </source>
</evidence>
<reference evidence="5 6" key="1">
    <citation type="submission" date="2016-09" db="EMBL/GenBank/DDBJ databases">
        <title>The draft genome of Dichanthelium oligosanthes: A C3 panicoid grass species.</title>
        <authorList>
            <person name="Studer A.J."/>
            <person name="Schnable J.C."/>
            <person name="Brutnell T.P."/>
        </authorList>
    </citation>
    <scope>NUCLEOTIDE SEQUENCE [LARGE SCALE GENOMIC DNA]</scope>
    <source>
        <strain evidence="6">cv. Kellogg 1175</strain>
        <tissue evidence="5">Leaf</tissue>
    </source>
</reference>
<protein>
    <recommendedName>
        <fullName evidence="4">Pectinesterase catalytic domain-containing protein</fullName>
    </recommendedName>
</protein>
<dbReference type="AlphaFoldDB" id="A0A1E5VVG9"/>
<dbReference type="PANTHER" id="PTHR31707">
    <property type="entry name" value="PECTINESTERASE"/>
    <property type="match status" value="1"/>
</dbReference>
<gene>
    <name evidence="5" type="ORF">BAE44_0009861</name>
</gene>
<comment type="caution">
    <text evidence="5">The sequence shown here is derived from an EMBL/GenBank/DDBJ whole genome shotgun (WGS) entry which is preliminary data.</text>
</comment>
<dbReference type="GO" id="GO:0030599">
    <property type="term" value="F:pectinesterase activity"/>
    <property type="evidence" value="ECO:0007669"/>
    <property type="project" value="InterPro"/>
</dbReference>
<organism evidence="5 6">
    <name type="scientific">Dichanthelium oligosanthes</name>
    <dbReference type="NCBI Taxonomy" id="888268"/>
    <lineage>
        <taxon>Eukaryota</taxon>
        <taxon>Viridiplantae</taxon>
        <taxon>Streptophyta</taxon>
        <taxon>Embryophyta</taxon>
        <taxon>Tracheophyta</taxon>
        <taxon>Spermatophyta</taxon>
        <taxon>Magnoliopsida</taxon>
        <taxon>Liliopsida</taxon>
        <taxon>Poales</taxon>
        <taxon>Poaceae</taxon>
        <taxon>PACMAD clade</taxon>
        <taxon>Panicoideae</taxon>
        <taxon>Panicodae</taxon>
        <taxon>Paniceae</taxon>
        <taxon>Dichantheliinae</taxon>
        <taxon>Dichanthelium</taxon>
    </lineage>
</organism>
<evidence type="ECO:0000256" key="2">
    <source>
        <dbReference type="ARBA" id="ARBA00022801"/>
    </source>
</evidence>
<dbReference type="GO" id="GO:0045490">
    <property type="term" value="P:pectin catabolic process"/>
    <property type="evidence" value="ECO:0007669"/>
    <property type="project" value="UniProtKB-UniPathway"/>
</dbReference>
<keyword evidence="3" id="KW-0063">Aspartyl esterase</keyword>
<dbReference type="GO" id="GO:0042545">
    <property type="term" value="P:cell wall modification"/>
    <property type="evidence" value="ECO:0007669"/>
    <property type="project" value="InterPro"/>
</dbReference>
<dbReference type="InterPro" id="IPR000070">
    <property type="entry name" value="Pectinesterase_cat"/>
</dbReference>
<evidence type="ECO:0000256" key="3">
    <source>
        <dbReference type="ARBA" id="ARBA00023085"/>
    </source>
</evidence>
<name>A0A1E5VVG9_9POAL</name>
<evidence type="ECO:0000259" key="4">
    <source>
        <dbReference type="Pfam" id="PF01095"/>
    </source>
</evidence>
<keyword evidence="6" id="KW-1185">Reference proteome</keyword>
<dbReference type="Gene3D" id="2.160.20.10">
    <property type="entry name" value="Single-stranded right-handed beta-helix, Pectin lyase-like"/>
    <property type="match status" value="1"/>
</dbReference>
<feature type="domain" description="Pectinesterase catalytic" evidence="4">
    <location>
        <begin position="1"/>
        <end position="65"/>
    </location>
</feature>
<dbReference type="InterPro" id="IPR011050">
    <property type="entry name" value="Pectin_lyase_fold/virulence"/>
</dbReference>
<dbReference type="InterPro" id="IPR012334">
    <property type="entry name" value="Pectin_lyas_fold"/>
</dbReference>
<dbReference type="SUPFAM" id="SSF51126">
    <property type="entry name" value="Pectin lyase-like"/>
    <property type="match status" value="1"/>
</dbReference>
<dbReference type="Pfam" id="PF01095">
    <property type="entry name" value="Pectinesterase"/>
    <property type="match status" value="1"/>
</dbReference>
<keyword evidence="2" id="KW-0378">Hydrolase</keyword>
<dbReference type="STRING" id="888268.A0A1E5VVG9"/>
<evidence type="ECO:0000313" key="6">
    <source>
        <dbReference type="Proteomes" id="UP000095767"/>
    </source>
</evidence>
<dbReference type="Proteomes" id="UP000095767">
    <property type="component" value="Unassembled WGS sequence"/>
</dbReference>
<evidence type="ECO:0000256" key="1">
    <source>
        <dbReference type="ARBA" id="ARBA00005184"/>
    </source>
</evidence>
<dbReference type="EMBL" id="LWDX02028459">
    <property type="protein sequence ID" value="OEL29121.1"/>
    <property type="molecule type" value="Genomic_DNA"/>
</dbReference>